<evidence type="ECO:0000256" key="2">
    <source>
        <dbReference type="ARBA" id="ARBA00007466"/>
    </source>
</evidence>
<dbReference type="GO" id="GO:0030692">
    <property type="term" value="C:Noc4p-Nop14p complex"/>
    <property type="evidence" value="ECO:0007669"/>
    <property type="project" value="TreeGrafter"/>
</dbReference>
<sequence>MNERNKVGGIFDRRFGENDPTMTPEERAAERFAKESQKKLRKESMFNLEDDEEEIQLTHMGQSLA</sequence>
<comment type="caution">
    <text evidence="8">The sequence shown here is derived from an EMBL/GenBank/DDBJ whole genome shotgun (WGS) entry which is preliminary data.</text>
</comment>
<evidence type="ECO:0000313" key="8">
    <source>
        <dbReference type="EMBL" id="RJE16372.1"/>
    </source>
</evidence>
<dbReference type="InterPro" id="IPR007276">
    <property type="entry name" value="Nop14"/>
</dbReference>
<evidence type="ECO:0000256" key="7">
    <source>
        <dbReference type="SAM" id="MobiDB-lite"/>
    </source>
</evidence>
<dbReference type="Pfam" id="PF04147">
    <property type="entry name" value="Nop14"/>
    <property type="match status" value="1"/>
</dbReference>
<dbReference type="AlphaFoldDB" id="A0A3A2YZP2"/>
<feature type="region of interest" description="Disordered" evidence="7">
    <location>
        <begin position="1"/>
        <end position="38"/>
    </location>
</feature>
<organism evidence="8 9">
    <name type="scientific">Aspergillus sclerotialis</name>
    <dbReference type="NCBI Taxonomy" id="2070753"/>
    <lineage>
        <taxon>Eukaryota</taxon>
        <taxon>Fungi</taxon>
        <taxon>Dikarya</taxon>
        <taxon>Ascomycota</taxon>
        <taxon>Pezizomycotina</taxon>
        <taxon>Eurotiomycetes</taxon>
        <taxon>Eurotiomycetidae</taxon>
        <taxon>Eurotiales</taxon>
        <taxon>Aspergillaceae</taxon>
        <taxon>Aspergillus</taxon>
        <taxon>Aspergillus subgen. Polypaecilum</taxon>
    </lineage>
</organism>
<dbReference type="GO" id="GO:0032040">
    <property type="term" value="C:small-subunit processome"/>
    <property type="evidence" value="ECO:0007669"/>
    <property type="project" value="InterPro"/>
</dbReference>
<dbReference type="PANTHER" id="PTHR23183:SF0">
    <property type="entry name" value="NUCLEOLAR PROTEIN 14"/>
    <property type="match status" value="1"/>
</dbReference>
<dbReference type="OrthoDB" id="441771at2759"/>
<evidence type="ECO:0000256" key="5">
    <source>
        <dbReference type="ARBA" id="ARBA00023242"/>
    </source>
</evidence>
<proteinExistence type="inferred from homology"/>
<dbReference type="STRING" id="2070753.A0A3A2YZP2"/>
<keyword evidence="5" id="KW-0539">Nucleus</keyword>
<evidence type="ECO:0000256" key="1">
    <source>
        <dbReference type="ARBA" id="ARBA00004604"/>
    </source>
</evidence>
<dbReference type="PANTHER" id="PTHR23183">
    <property type="entry name" value="NOP14"/>
    <property type="match status" value="1"/>
</dbReference>
<protein>
    <submittedName>
        <fullName evidence="8">Nucleolar complex protein 14</fullName>
    </submittedName>
</protein>
<keyword evidence="4" id="KW-0698">rRNA processing</keyword>
<dbReference type="GO" id="GO:0030490">
    <property type="term" value="P:maturation of SSU-rRNA"/>
    <property type="evidence" value="ECO:0007669"/>
    <property type="project" value="TreeGrafter"/>
</dbReference>
<evidence type="ECO:0000256" key="3">
    <source>
        <dbReference type="ARBA" id="ARBA00022517"/>
    </source>
</evidence>
<reference evidence="9" key="1">
    <citation type="submission" date="2017-02" db="EMBL/GenBank/DDBJ databases">
        <authorList>
            <person name="Tafer H."/>
            <person name="Lopandic K."/>
        </authorList>
    </citation>
    <scope>NUCLEOTIDE SEQUENCE [LARGE SCALE GENOMIC DNA]</scope>
    <source>
        <strain evidence="9">CBS 366.77</strain>
    </source>
</reference>
<keyword evidence="3" id="KW-0690">Ribosome biogenesis</keyword>
<feature type="compositionally biased region" description="Basic and acidic residues" evidence="7">
    <location>
        <begin position="1"/>
        <end position="17"/>
    </location>
</feature>
<comment type="function">
    <text evidence="6">Involved in nucleolar processing of pre-18S ribosomal RNA. Has a role in the nuclear export of 40S pre-ribosomal subunit to the cytoplasm.</text>
</comment>
<comment type="similarity">
    <text evidence="2">Belongs to the NOP14 family.</text>
</comment>
<feature type="compositionally biased region" description="Basic and acidic residues" evidence="7">
    <location>
        <begin position="24"/>
        <end position="38"/>
    </location>
</feature>
<accession>A0A3A2YZP2</accession>
<comment type="subcellular location">
    <subcellularLocation>
        <location evidence="1">Nucleus</location>
        <location evidence="1">Nucleolus</location>
    </subcellularLocation>
</comment>
<dbReference type="EMBL" id="MVGC01006416">
    <property type="protein sequence ID" value="RJE16372.1"/>
    <property type="molecule type" value="Genomic_DNA"/>
</dbReference>
<gene>
    <name evidence="8" type="ORF">PHISCL_11291</name>
</gene>
<name>A0A3A2YZP2_9EURO</name>
<evidence type="ECO:0000313" key="9">
    <source>
        <dbReference type="Proteomes" id="UP000266188"/>
    </source>
</evidence>
<keyword evidence="9" id="KW-1185">Reference proteome</keyword>
<dbReference type="Proteomes" id="UP000266188">
    <property type="component" value="Unassembled WGS sequence"/>
</dbReference>
<evidence type="ECO:0000256" key="4">
    <source>
        <dbReference type="ARBA" id="ARBA00022552"/>
    </source>
</evidence>
<evidence type="ECO:0000256" key="6">
    <source>
        <dbReference type="ARBA" id="ARBA00024695"/>
    </source>
</evidence>
<feature type="non-terminal residue" evidence="8">
    <location>
        <position position="65"/>
    </location>
</feature>